<feature type="region of interest" description="Disordered" evidence="1">
    <location>
        <begin position="1269"/>
        <end position="1352"/>
    </location>
</feature>
<dbReference type="PANTHER" id="PTHR23079:SF55">
    <property type="entry name" value="RNA-DIRECTED RNA POLYMERASE"/>
    <property type="match status" value="1"/>
</dbReference>
<feature type="compositionally biased region" description="Basic residues" evidence="1">
    <location>
        <begin position="1224"/>
        <end position="1236"/>
    </location>
</feature>
<dbReference type="Pfam" id="PF05183">
    <property type="entry name" value="RdRP"/>
    <property type="match status" value="1"/>
</dbReference>
<feature type="compositionally biased region" description="Basic and acidic residues" evidence="1">
    <location>
        <begin position="1534"/>
        <end position="1546"/>
    </location>
</feature>
<sequence length="1592" mass="179608">MAPPGRASPRPRPILNNQEWKTWQDVKVIIMGIPGNTTTLTIYRLLKEEGDIFKIELSRDREGRPMSLVTFSSPPKRAFWAERLFLPGPTPGSTIRLTIALATRQYPKHRTCPANQSRSYPGTMTVSACSIDFGFMYSASAMMVMEKAPSTIPHDVKLTLNLSRENLEELDIRFPLNMWNEEMHLSVLQQFRFQLPISRLKEIYEERIGDTRVLIIPVEGPPHYLRKVQDGDSTHNAEDRVWMDWKMWYRQTDITHLRGPLRTAPTALRKMNPVIDIGRWTTFRLEFGPSKTDFAKYDTICRALTDWNISIIQDRPIAVLEKEQPILWDIIDPPRHPSPRANASPSGLLNRPILLDFDVRYQLEVCLSNNILNEHNITREFVQRLADMNKTRARSILEVAMDKKRRFYEPMDIFKLQLGKKAMPKDIPTHCVYSRAANVTPTTIMLASPSIEISNRVVRDHIQFSDRFLRVKFTEEKPGGKLNSREGDSENEVFTRVWRTLRNGITIGDRHYEFLAFGNSQFREHGAYFFAPVEGQSDEANNRNTSDIREWMGDFSEIHEVARYASRMGQCFSTTRAVTSVKAQISGHEDIKRNGYTFTDGVGRISPLLARQAAEEFGHPNFVEDTPSVFQFRLGGCKGVLAVSPELSGLEIHVRRSQDKFPAPNDGLEIIKWSQFATATLNRQLIIVLDSLGVPEQVFMNKLRNQLSDLTKAMTSEEVALRLLQRYVDVNQMTMTMAGMVLDGFMAVKEPFMISILKLWMAWSIKSLKEKAKLFIGDGAFLLGCVDETASLHGHFYAEQDQFHPSRKDLKLQILPEIFVQIPDPDHEGRYKIVEGMCIVARNPSLHPGDIRVVRAVDKPQLHHLKNAVVFPQTGDRDIPNMCSGGDLDGDDYLVVWDKELIPELINYPPMDFTSPGKKFVDEVMMEDIARFFVEYIKNDSLGRIANAHLASADFADEGVMSKNCLALAELHSTAVDYPKSGVAAKMSSDMPPKQYPHFMQNKNRRSYVSAKILGRLYDAVDEVEFAPLYDGPFDSRILNAYSLPQDLIARATTLKTLYDAAIRRMMAQHSIETEFEVWSTFVLKHNKEIRDFVLQEEFGRILDALKERFQKLCYEEAAGGFKDDIQILEEKEARAALQETGRSFKNLGPFVAAMYTVTAREMQAAVELTRRTKIVGGRTVPVMKISPKTMPLMSFPWIFPRELGIIARGTHGHLEGLSVHQQIPRKQHGSKKKPKANTTDQGGWSKEDELWVDGGAVKHGDLIDVFGHSSRTDRHHQTGKDSLRDVSKMPTEPTNISTETPAKHMEVLASAPPHISDPKQEERGGGSSAVADPSGENQEDPEGLYTDDGPYPAQSYKSTYFTANLIRIASTGRKLLFATNPHEGKAKSVESIHLPTVEPLTSPNPKEHEYRDPDYIRSVLSSSGKTTDELVIRSASASVASCSTRATPAPEDEQQLVSLPIPPPMNWSRTETPYDDVPLVAAEEDDDDLPLVAAEEQNEVDTRHILGRSSRVGSNSRAMPSRMGSGLALVAEAEHEEPVPEKSGEGKVGIDNAVDENKVKNVVLNEDDNEEEVVLPAKKGKTSWDMLKRFA</sequence>
<feature type="region of interest" description="Disordered" evidence="1">
    <location>
        <begin position="1534"/>
        <end position="1554"/>
    </location>
</feature>
<dbReference type="EMBL" id="JAJVDC020000003">
    <property type="protein sequence ID" value="KAL1637399.1"/>
    <property type="molecule type" value="Genomic_DNA"/>
</dbReference>
<feature type="region of interest" description="Disordered" evidence="1">
    <location>
        <begin position="1221"/>
        <end position="1247"/>
    </location>
</feature>
<evidence type="ECO:0000313" key="4">
    <source>
        <dbReference type="Proteomes" id="UP001521116"/>
    </source>
</evidence>
<name>A0ABR3TCZ8_9PEZI</name>
<organism evidence="3 4">
    <name type="scientific">Neofusicoccum ribis</name>
    <dbReference type="NCBI Taxonomy" id="45134"/>
    <lineage>
        <taxon>Eukaryota</taxon>
        <taxon>Fungi</taxon>
        <taxon>Dikarya</taxon>
        <taxon>Ascomycota</taxon>
        <taxon>Pezizomycotina</taxon>
        <taxon>Dothideomycetes</taxon>
        <taxon>Dothideomycetes incertae sedis</taxon>
        <taxon>Botryosphaeriales</taxon>
        <taxon>Botryosphaeriaceae</taxon>
        <taxon>Neofusicoccum</taxon>
    </lineage>
</organism>
<gene>
    <name evidence="3" type="ORF">SLS56_000537</name>
</gene>
<protein>
    <recommendedName>
        <fullName evidence="2">RDRP core domain-containing protein</fullName>
    </recommendedName>
</protein>
<dbReference type="CDD" id="cd00590">
    <property type="entry name" value="RRM_SF"/>
    <property type="match status" value="1"/>
</dbReference>
<dbReference type="Proteomes" id="UP001521116">
    <property type="component" value="Unassembled WGS sequence"/>
</dbReference>
<comment type="caution">
    <text evidence="3">The sequence shown here is derived from an EMBL/GenBank/DDBJ whole genome shotgun (WGS) entry which is preliminary data.</text>
</comment>
<reference evidence="3 4" key="1">
    <citation type="submission" date="2024-02" db="EMBL/GenBank/DDBJ databases">
        <title>De novo assembly and annotation of 12 fungi associated with fruit tree decline syndrome in Ontario, Canada.</title>
        <authorList>
            <person name="Sulman M."/>
            <person name="Ellouze W."/>
            <person name="Ilyukhin E."/>
        </authorList>
    </citation>
    <scope>NUCLEOTIDE SEQUENCE [LARGE SCALE GENOMIC DNA]</scope>
    <source>
        <strain evidence="3 4">M1-105</strain>
    </source>
</reference>
<evidence type="ECO:0000313" key="3">
    <source>
        <dbReference type="EMBL" id="KAL1637399.1"/>
    </source>
</evidence>
<dbReference type="PANTHER" id="PTHR23079">
    <property type="entry name" value="RNA-DEPENDENT RNA POLYMERASE"/>
    <property type="match status" value="1"/>
</dbReference>
<dbReference type="InterPro" id="IPR007855">
    <property type="entry name" value="RDRP"/>
</dbReference>
<keyword evidence="4" id="KW-1185">Reference proteome</keyword>
<evidence type="ECO:0000256" key="1">
    <source>
        <dbReference type="SAM" id="MobiDB-lite"/>
    </source>
</evidence>
<accession>A0ABR3TCZ8</accession>
<feature type="region of interest" description="Disordered" evidence="1">
    <location>
        <begin position="1446"/>
        <end position="1467"/>
    </location>
</feature>
<evidence type="ECO:0000259" key="2">
    <source>
        <dbReference type="Pfam" id="PF05183"/>
    </source>
</evidence>
<feature type="domain" description="RDRP core" evidence="2">
    <location>
        <begin position="439"/>
        <end position="1021"/>
    </location>
</feature>
<proteinExistence type="predicted"/>
<feature type="compositionally biased region" description="Basic and acidic residues" evidence="1">
    <location>
        <begin position="1271"/>
        <end position="1288"/>
    </location>
</feature>
<dbReference type="InterPro" id="IPR057596">
    <property type="entry name" value="RDRP_core"/>
</dbReference>